<evidence type="ECO:0000256" key="18">
    <source>
        <dbReference type="PROSITE-ProRule" id="PRU01087"/>
    </source>
</evidence>
<feature type="transmembrane region" description="Helical" evidence="20">
    <location>
        <begin position="557"/>
        <end position="581"/>
    </location>
</feature>
<evidence type="ECO:0000256" key="16">
    <source>
        <dbReference type="ARBA" id="ARBA00023239"/>
    </source>
</evidence>
<keyword evidence="9 18" id="KW-0812">Transmembrane</keyword>
<evidence type="ECO:0000256" key="13">
    <source>
        <dbReference type="ARBA" id="ARBA00023027"/>
    </source>
</evidence>
<evidence type="ECO:0000256" key="8">
    <source>
        <dbReference type="ARBA" id="ARBA00022490"/>
    </source>
</evidence>
<name>A0A9P8CVX3_MORAP</name>
<evidence type="ECO:0000256" key="12">
    <source>
        <dbReference type="ARBA" id="ARBA00022989"/>
    </source>
</evidence>
<dbReference type="Gene3D" id="3.40.50.720">
    <property type="entry name" value="NAD(P)-binding Rossmann-like Domain"/>
    <property type="match status" value="2"/>
</dbReference>
<evidence type="ECO:0000256" key="5">
    <source>
        <dbReference type="ARBA" id="ARBA00005100"/>
    </source>
</evidence>
<keyword evidence="14" id="KW-0333">Golgi apparatus</keyword>
<dbReference type="PANTHER" id="PTHR43078">
    <property type="entry name" value="UDP-GLUCURONIC ACID DECARBOXYLASE-RELATED"/>
    <property type="match status" value="1"/>
</dbReference>
<dbReference type="InterPro" id="IPR044516">
    <property type="entry name" value="UXS-like"/>
</dbReference>
<feature type="transmembrane region" description="Helical" evidence="20">
    <location>
        <begin position="469"/>
        <end position="490"/>
    </location>
</feature>
<evidence type="ECO:0000256" key="19">
    <source>
        <dbReference type="SAM" id="MobiDB-lite"/>
    </source>
</evidence>
<evidence type="ECO:0000256" key="1">
    <source>
        <dbReference type="ARBA" id="ARBA00001911"/>
    </source>
</evidence>
<keyword evidence="8" id="KW-0963">Cytoplasm</keyword>
<dbReference type="PROSITE" id="PS51751">
    <property type="entry name" value="EXPERA"/>
    <property type="match status" value="1"/>
</dbReference>
<gene>
    <name evidence="22" type="ORF">KVV02_002338</name>
</gene>
<keyword evidence="16" id="KW-0456">Lyase</keyword>
<evidence type="ECO:0000256" key="10">
    <source>
        <dbReference type="ARBA" id="ARBA00022793"/>
    </source>
</evidence>
<dbReference type="InterPro" id="IPR036291">
    <property type="entry name" value="NAD(P)-bd_dom_sf"/>
</dbReference>
<comment type="cofactor">
    <cofactor evidence="1">
        <name>NAD(+)</name>
        <dbReference type="ChEBI" id="CHEBI:57540"/>
    </cofactor>
</comment>
<dbReference type="GO" id="GO:0048040">
    <property type="term" value="F:UDP-glucuronate decarboxylase activity"/>
    <property type="evidence" value="ECO:0007669"/>
    <property type="project" value="UniProtKB-EC"/>
</dbReference>
<keyword evidence="15 18" id="KW-0472">Membrane</keyword>
<evidence type="ECO:0000313" key="22">
    <source>
        <dbReference type="EMBL" id="KAG9320481.1"/>
    </source>
</evidence>
<feature type="compositionally biased region" description="Polar residues" evidence="19">
    <location>
        <begin position="1"/>
        <end position="25"/>
    </location>
</feature>
<dbReference type="AlphaFoldDB" id="A0A9P8CVX3"/>
<keyword evidence="12 18" id="KW-1133">Transmembrane helix</keyword>
<protein>
    <recommendedName>
        <fullName evidence="7">UDP-glucuronate decarboxylase</fullName>
        <ecNumber evidence="7">4.1.1.35</ecNumber>
    </recommendedName>
</protein>
<feature type="domain" description="EXPERA" evidence="21">
    <location>
        <begin position="501"/>
        <end position="643"/>
    </location>
</feature>
<evidence type="ECO:0000256" key="11">
    <source>
        <dbReference type="ARBA" id="ARBA00022968"/>
    </source>
</evidence>
<evidence type="ECO:0000256" key="15">
    <source>
        <dbReference type="ARBA" id="ARBA00023136"/>
    </source>
</evidence>
<comment type="caution">
    <text evidence="22">The sequence shown here is derived from an EMBL/GenBank/DDBJ whole genome shotgun (WGS) entry which is preliminary data.</text>
</comment>
<dbReference type="GO" id="GO:0032580">
    <property type="term" value="C:Golgi cisterna membrane"/>
    <property type="evidence" value="ECO:0007669"/>
    <property type="project" value="UniProtKB-SubCell"/>
</dbReference>
<organism evidence="22 23">
    <name type="scientific">Mortierella alpina</name>
    <name type="common">Oleaginous fungus</name>
    <name type="synonym">Mortierella renispora</name>
    <dbReference type="NCBI Taxonomy" id="64518"/>
    <lineage>
        <taxon>Eukaryota</taxon>
        <taxon>Fungi</taxon>
        <taxon>Fungi incertae sedis</taxon>
        <taxon>Mucoromycota</taxon>
        <taxon>Mortierellomycotina</taxon>
        <taxon>Mortierellomycetes</taxon>
        <taxon>Mortierellales</taxon>
        <taxon>Mortierellaceae</taxon>
        <taxon>Mortierella</taxon>
    </lineage>
</organism>
<proteinExistence type="inferred from homology"/>
<keyword evidence="11" id="KW-0735">Signal-anchor</keyword>
<evidence type="ECO:0000256" key="14">
    <source>
        <dbReference type="ARBA" id="ARBA00023034"/>
    </source>
</evidence>
<reference evidence="22" key="1">
    <citation type="submission" date="2021-07" db="EMBL/GenBank/DDBJ databases">
        <title>Draft genome of Mortierella alpina, strain LL118, isolated from an aspen leaf litter sample.</title>
        <authorList>
            <person name="Yang S."/>
            <person name="Vinatzer B.A."/>
        </authorList>
    </citation>
    <scope>NUCLEOTIDE SEQUENCE</scope>
    <source>
        <strain evidence="22">LL118</strain>
    </source>
</reference>
<sequence>MGPENQRFQESIVHSATTSLETPMQSPADDDALRIGASRTETQPPTEPAGAAGLAPEIASEGSSSPLVRTVGDKAVRSDIPLAMLQQLYLPDKTNAYRQINVQDKTLSFPHAPTFPPVKMLPNQERKRILVTGGAGFVGSHLVDRLMLMGHEVIVLDNFFTGSKRNVQHWLGHPHFELIRHDVVDPFMIEVDQIYHLACPASPPHYQYNPIKTVKTSVMGTINMLGLAKRTKARFLLTSTSEVYGDPEEHPQKETYWGHVNPIGPRACYDEGKRVAETLTYSYMHQDEVDVRVARIFNTFGPRMNENDGRVVSNFIMQALRGDELTIYGDGQQTRSFQYVHDLVDGLILLMNKNYTEPVNLGNPEEYTIREFAEMIRKEINSSVEIMSLPPTEDDPQRRRPDIGRAQRYLGWAPKFSVDQGIRETVQYFKNTKSEQSCFMATTVRTPHPYYPQDLVLNHYVGNTYTVPQILACVSTAFSAVAAIAAALAYQQRHSTLKDRRAQWTFFWFFLCGMIHTVFEGYFGLHHVTIAGETSLLAQVWKEYALSDSRYMTSNTLVLIMERITILFCGPLSFYCAWSLYQGLSSRYIAQLVLSLCQIYSCTLYYLTSLVEGSPHCDPHPYYVYFYFVFFNSFWMIAPVLLLKESITTLTNAVKKHEEQLSKKSCQ</sequence>
<evidence type="ECO:0000256" key="6">
    <source>
        <dbReference type="ARBA" id="ARBA00007505"/>
    </source>
</evidence>
<feature type="transmembrane region" description="Helical" evidence="20">
    <location>
        <begin position="622"/>
        <end position="643"/>
    </location>
</feature>
<evidence type="ECO:0000256" key="4">
    <source>
        <dbReference type="ARBA" id="ARBA00004496"/>
    </source>
</evidence>
<keyword evidence="10" id="KW-0210">Decarboxylase</keyword>
<dbReference type="PANTHER" id="PTHR43078:SF6">
    <property type="entry name" value="UDP-GLUCURONIC ACID DECARBOXYLASE 1"/>
    <property type="match status" value="1"/>
</dbReference>
<dbReference type="GO" id="GO:0042732">
    <property type="term" value="P:D-xylose metabolic process"/>
    <property type="evidence" value="ECO:0007669"/>
    <property type="project" value="InterPro"/>
</dbReference>
<dbReference type="GO" id="GO:0070403">
    <property type="term" value="F:NAD+ binding"/>
    <property type="evidence" value="ECO:0007669"/>
    <property type="project" value="InterPro"/>
</dbReference>
<dbReference type="CDD" id="cd05230">
    <property type="entry name" value="UGD_SDR_e"/>
    <property type="match status" value="1"/>
</dbReference>
<dbReference type="EC" id="4.1.1.35" evidence="7"/>
<dbReference type="SUPFAM" id="SSF51735">
    <property type="entry name" value="NAD(P)-binding Rossmann-fold domains"/>
    <property type="match status" value="1"/>
</dbReference>
<comment type="similarity">
    <text evidence="6">Belongs to the NAD(P)-dependent epimerase/dehydratase family. UDP-glucuronic acid decarboxylase subfamily.</text>
</comment>
<feature type="transmembrane region" description="Helical" evidence="20">
    <location>
        <begin position="588"/>
        <end position="607"/>
    </location>
</feature>
<comment type="subcellular location">
    <subcellularLocation>
        <location evidence="4">Cytoplasm</location>
    </subcellularLocation>
    <subcellularLocation>
        <location evidence="3">Golgi apparatus</location>
        <location evidence="3">Golgi stack membrane</location>
        <topology evidence="3">Single-pass type II membrane protein</topology>
    </subcellularLocation>
    <subcellularLocation>
        <location evidence="2">Membrane</location>
        <topology evidence="2">Multi-pass membrane protein</topology>
    </subcellularLocation>
</comment>
<evidence type="ECO:0000256" key="2">
    <source>
        <dbReference type="ARBA" id="ARBA00004141"/>
    </source>
</evidence>
<keyword evidence="13" id="KW-0520">NAD</keyword>
<evidence type="ECO:0000256" key="20">
    <source>
        <dbReference type="SAM" id="Phobius"/>
    </source>
</evidence>
<accession>A0A9P8CVX3</accession>
<dbReference type="EMBL" id="JAIFTL010000286">
    <property type="protein sequence ID" value="KAG9320481.1"/>
    <property type="molecule type" value="Genomic_DNA"/>
</dbReference>
<evidence type="ECO:0000256" key="7">
    <source>
        <dbReference type="ARBA" id="ARBA00012290"/>
    </source>
</evidence>
<feature type="region of interest" description="Disordered" evidence="19">
    <location>
        <begin position="1"/>
        <end position="66"/>
    </location>
</feature>
<evidence type="ECO:0000259" key="21">
    <source>
        <dbReference type="PROSITE" id="PS51751"/>
    </source>
</evidence>
<dbReference type="InterPro" id="IPR016040">
    <property type="entry name" value="NAD(P)-bd_dom"/>
</dbReference>
<dbReference type="Pfam" id="PF16363">
    <property type="entry name" value="GDP_Man_Dehyd"/>
    <property type="match status" value="1"/>
</dbReference>
<dbReference type="Pfam" id="PF05241">
    <property type="entry name" value="EBP"/>
    <property type="match status" value="1"/>
</dbReference>
<evidence type="ECO:0000313" key="23">
    <source>
        <dbReference type="Proteomes" id="UP000717515"/>
    </source>
</evidence>
<feature type="transmembrane region" description="Helical" evidence="20">
    <location>
        <begin position="502"/>
        <end position="519"/>
    </location>
</feature>
<comment type="pathway">
    <text evidence="5">Nucleotide-sugar biosynthesis; UDP-alpha-D-xylose biosynthesis; UDP-alpha-D-xylose from UDP-alpha-D-glucuronate: step 1/1.</text>
</comment>
<dbReference type="Proteomes" id="UP000717515">
    <property type="component" value="Unassembled WGS sequence"/>
</dbReference>
<evidence type="ECO:0000256" key="9">
    <source>
        <dbReference type="ARBA" id="ARBA00022692"/>
    </source>
</evidence>
<dbReference type="InterPro" id="IPR033118">
    <property type="entry name" value="EXPERA"/>
</dbReference>
<dbReference type="FunFam" id="3.40.50.720:FF:000150">
    <property type="entry name" value="UDP-glucuronic acid decarboxylase 6"/>
    <property type="match status" value="1"/>
</dbReference>
<comment type="catalytic activity">
    <reaction evidence="17">
        <text>UDP-alpha-D-glucuronate + H(+) = UDP-alpha-D-xylose + CO2</text>
        <dbReference type="Rhea" id="RHEA:23916"/>
        <dbReference type="ChEBI" id="CHEBI:15378"/>
        <dbReference type="ChEBI" id="CHEBI:16526"/>
        <dbReference type="ChEBI" id="CHEBI:57632"/>
        <dbReference type="ChEBI" id="CHEBI:58052"/>
        <dbReference type="EC" id="4.1.1.35"/>
    </reaction>
</comment>
<evidence type="ECO:0000256" key="17">
    <source>
        <dbReference type="ARBA" id="ARBA00051601"/>
    </source>
</evidence>
<evidence type="ECO:0000256" key="3">
    <source>
        <dbReference type="ARBA" id="ARBA00004447"/>
    </source>
</evidence>